<organism evidence="2 3">
    <name type="scientific">Candidatus Woesebacteria bacterium RIFCSPLOWO2_01_FULL_39_21</name>
    <dbReference type="NCBI Taxonomy" id="1802519"/>
    <lineage>
        <taxon>Bacteria</taxon>
        <taxon>Candidatus Woeseibacteriota</taxon>
    </lineage>
</organism>
<dbReference type="PANTHER" id="PTHR43591">
    <property type="entry name" value="METHYLTRANSFERASE"/>
    <property type="match status" value="1"/>
</dbReference>
<feature type="domain" description="Methyltransferase type 11" evidence="1">
    <location>
        <begin position="60"/>
        <end position="151"/>
    </location>
</feature>
<dbReference type="SUPFAM" id="SSF53335">
    <property type="entry name" value="S-adenosyl-L-methionine-dependent methyltransferases"/>
    <property type="match status" value="1"/>
</dbReference>
<dbReference type="CDD" id="cd02440">
    <property type="entry name" value="AdoMet_MTases"/>
    <property type="match status" value="1"/>
</dbReference>
<dbReference type="AlphaFoldDB" id="A0A1F8BDF3"/>
<evidence type="ECO:0000259" key="1">
    <source>
        <dbReference type="Pfam" id="PF08241"/>
    </source>
</evidence>
<sequence length="274" mass="31859">MFLKKNTNSESLKYSIKIKNFYNKSQDFVISPFNPFGVISDFGKEVLDKYINEFNNKKILDIGCGHGHLLKYLSDRGAKTHGVDISDVALKVARHNSPKSKLITGEGGKLPFNDNFFDYIICIETAEHFLNIQKAFNEMYRVIKKGGILILSNPNYFNTAGILKLLLEKFKFYPKNTFAPFSNWKKQSNENFVTILNLKQKLIRSGFVVFDQFTYNLLHGLIPFISVNWTFYRFWPIRKLRHIVERARNIFPLNKIGMNVITVCQKPKKLISQR</sequence>
<evidence type="ECO:0000313" key="3">
    <source>
        <dbReference type="Proteomes" id="UP000177082"/>
    </source>
</evidence>
<name>A0A1F8BDF3_9BACT</name>
<dbReference type="PANTHER" id="PTHR43591:SF110">
    <property type="entry name" value="RHODANESE DOMAIN-CONTAINING PROTEIN"/>
    <property type="match status" value="1"/>
</dbReference>
<dbReference type="Pfam" id="PF08241">
    <property type="entry name" value="Methyltransf_11"/>
    <property type="match status" value="1"/>
</dbReference>
<dbReference type="InterPro" id="IPR029063">
    <property type="entry name" value="SAM-dependent_MTases_sf"/>
</dbReference>
<proteinExistence type="predicted"/>
<gene>
    <name evidence="2" type="ORF">A2961_04895</name>
</gene>
<reference evidence="2 3" key="1">
    <citation type="journal article" date="2016" name="Nat. Commun.">
        <title>Thousands of microbial genomes shed light on interconnected biogeochemical processes in an aquifer system.</title>
        <authorList>
            <person name="Anantharaman K."/>
            <person name="Brown C.T."/>
            <person name="Hug L.A."/>
            <person name="Sharon I."/>
            <person name="Castelle C.J."/>
            <person name="Probst A.J."/>
            <person name="Thomas B.C."/>
            <person name="Singh A."/>
            <person name="Wilkins M.J."/>
            <person name="Karaoz U."/>
            <person name="Brodie E.L."/>
            <person name="Williams K.H."/>
            <person name="Hubbard S.S."/>
            <person name="Banfield J.F."/>
        </authorList>
    </citation>
    <scope>NUCLEOTIDE SEQUENCE [LARGE SCALE GENOMIC DNA]</scope>
</reference>
<dbReference type="GO" id="GO:0008757">
    <property type="term" value="F:S-adenosylmethionine-dependent methyltransferase activity"/>
    <property type="evidence" value="ECO:0007669"/>
    <property type="project" value="InterPro"/>
</dbReference>
<accession>A0A1F8BDF3</accession>
<evidence type="ECO:0000313" key="2">
    <source>
        <dbReference type="EMBL" id="OGM62081.1"/>
    </source>
</evidence>
<dbReference type="EMBL" id="MGHF01000029">
    <property type="protein sequence ID" value="OGM62081.1"/>
    <property type="molecule type" value="Genomic_DNA"/>
</dbReference>
<comment type="caution">
    <text evidence="2">The sequence shown here is derived from an EMBL/GenBank/DDBJ whole genome shotgun (WGS) entry which is preliminary data.</text>
</comment>
<dbReference type="Gene3D" id="3.40.50.150">
    <property type="entry name" value="Vaccinia Virus protein VP39"/>
    <property type="match status" value="1"/>
</dbReference>
<dbReference type="STRING" id="1802519.A2961_04895"/>
<protein>
    <recommendedName>
        <fullName evidence="1">Methyltransferase type 11 domain-containing protein</fullName>
    </recommendedName>
</protein>
<dbReference type="Proteomes" id="UP000177082">
    <property type="component" value="Unassembled WGS sequence"/>
</dbReference>
<dbReference type="InterPro" id="IPR013216">
    <property type="entry name" value="Methyltransf_11"/>
</dbReference>